<evidence type="ECO:0000313" key="12">
    <source>
        <dbReference type="Proteomes" id="UP000476030"/>
    </source>
</evidence>
<evidence type="ECO:0000256" key="3">
    <source>
        <dbReference type="ARBA" id="ARBA00013208"/>
    </source>
</evidence>
<dbReference type="GO" id="GO:0016020">
    <property type="term" value="C:membrane"/>
    <property type="evidence" value="ECO:0007669"/>
    <property type="project" value="UniProtKB-SubCell"/>
</dbReference>
<accession>A0A6L8W802</accession>
<feature type="domain" description="Peptidase S26" evidence="10">
    <location>
        <begin position="14"/>
        <end position="220"/>
    </location>
</feature>
<dbReference type="PANTHER" id="PTHR43390:SF1">
    <property type="entry name" value="CHLOROPLAST PROCESSING PEPTIDASE"/>
    <property type="match status" value="1"/>
</dbReference>
<evidence type="ECO:0000256" key="1">
    <source>
        <dbReference type="ARBA" id="ARBA00000677"/>
    </source>
</evidence>
<dbReference type="PROSITE" id="PS00501">
    <property type="entry name" value="SPASE_I_1"/>
    <property type="match status" value="1"/>
</dbReference>
<sequence length="249" mass="28349">MKEEAVKAKGGIGETIRTIIYAVLIAVVIRTFAYEPFKIPSESMLPTLMIGDYLFVSKYSYGYSRHSFPFSIAPISGRVFGEVPERGDVAVFKKPIGEQVDYIKRIMGLPGDKLQMINGVLHINGTPVKRERVEDFVDRDRFGNVRRIAQYRETLPSGRTYVTLDETVQGIMDNTDVYSVPENHVFAMGDNRDNSTDSRFLNHVGYIPVENLVGRAEIIFMSLDGSAEWYEVWKYPSAIRWNRIFNSLS</sequence>
<evidence type="ECO:0000256" key="5">
    <source>
        <dbReference type="ARBA" id="ARBA00022670"/>
    </source>
</evidence>
<reference evidence="11 12" key="1">
    <citation type="submission" date="2019-12" db="EMBL/GenBank/DDBJ databases">
        <title>Snethiella sp. nov. sp. isolated from sea sand.</title>
        <authorList>
            <person name="Kim J."/>
            <person name="Jeong S.E."/>
            <person name="Jung H.S."/>
            <person name="Jeon C.O."/>
        </authorList>
    </citation>
    <scope>NUCLEOTIDE SEQUENCE [LARGE SCALE GENOMIC DNA]</scope>
    <source>
        <strain evidence="11 12">DP05</strain>
    </source>
</reference>
<dbReference type="InterPro" id="IPR036286">
    <property type="entry name" value="LexA/Signal_pep-like_sf"/>
</dbReference>
<evidence type="ECO:0000256" key="4">
    <source>
        <dbReference type="ARBA" id="ARBA00019232"/>
    </source>
</evidence>
<evidence type="ECO:0000256" key="9">
    <source>
        <dbReference type="RuleBase" id="RU362042"/>
    </source>
</evidence>
<dbReference type="AlphaFoldDB" id="A0A6L8W802"/>
<dbReference type="EC" id="3.4.21.89" evidence="3 8"/>
<organism evidence="11 12">
    <name type="scientific">Sneathiella litorea</name>
    <dbReference type="NCBI Taxonomy" id="2606216"/>
    <lineage>
        <taxon>Bacteria</taxon>
        <taxon>Pseudomonadati</taxon>
        <taxon>Pseudomonadota</taxon>
        <taxon>Alphaproteobacteria</taxon>
        <taxon>Sneathiellales</taxon>
        <taxon>Sneathiellaceae</taxon>
        <taxon>Sneathiella</taxon>
    </lineage>
</organism>
<dbReference type="SUPFAM" id="SSF51306">
    <property type="entry name" value="LexA/Signal peptidase"/>
    <property type="match status" value="1"/>
</dbReference>
<dbReference type="NCBIfam" id="TIGR02227">
    <property type="entry name" value="sigpep_I_bact"/>
    <property type="match status" value="1"/>
</dbReference>
<keyword evidence="12" id="KW-1185">Reference proteome</keyword>
<dbReference type="GO" id="GO:0009003">
    <property type="term" value="F:signal peptidase activity"/>
    <property type="evidence" value="ECO:0007669"/>
    <property type="project" value="UniProtKB-EC"/>
</dbReference>
<gene>
    <name evidence="11" type="primary">lepB</name>
    <name evidence="11" type="ORF">GQE98_09055</name>
</gene>
<dbReference type="Gene3D" id="2.10.109.10">
    <property type="entry name" value="Umud Fragment, subunit A"/>
    <property type="match status" value="1"/>
</dbReference>
<comment type="caution">
    <text evidence="11">The sequence shown here is derived from an EMBL/GenBank/DDBJ whole genome shotgun (WGS) entry which is preliminary data.</text>
</comment>
<dbReference type="InterPro" id="IPR000223">
    <property type="entry name" value="Pept_S26A_signal_pept_1"/>
</dbReference>
<comment type="similarity">
    <text evidence="2 9">Belongs to the peptidase S26 family.</text>
</comment>
<comment type="catalytic activity">
    <reaction evidence="1 8">
        <text>Cleavage of hydrophobic, N-terminal signal or leader sequences from secreted and periplasmic proteins.</text>
        <dbReference type="EC" id="3.4.21.89"/>
    </reaction>
</comment>
<keyword evidence="6 8" id="KW-0378">Hydrolase</keyword>
<dbReference type="PANTHER" id="PTHR43390">
    <property type="entry name" value="SIGNAL PEPTIDASE I"/>
    <property type="match status" value="1"/>
</dbReference>
<evidence type="ECO:0000256" key="6">
    <source>
        <dbReference type="ARBA" id="ARBA00022801"/>
    </source>
</evidence>
<dbReference type="GO" id="GO:0006465">
    <property type="term" value="P:signal peptide processing"/>
    <property type="evidence" value="ECO:0007669"/>
    <property type="project" value="InterPro"/>
</dbReference>
<evidence type="ECO:0000256" key="8">
    <source>
        <dbReference type="RuleBase" id="RU003993"/>
    </source>
</evidence>
<keyword evidence="5 8" id="KW-0645">Protease</keyword>
<dbReference type="RefSeq" id="WP_161315331.1">
    <property type="nucleotide sequence ID" value="NZ_WTUW01000002.1"/>
</dbReference>
<proteinExistence type="inferred from homology"/>
<dbReference type="InterPro" id="IPR019756">
    <property type="entry name" value="Pept_S26A_signal_pept_1_Ser-AS"/>
</dbReference>
<evidence type="ECO:0000256" key="7">
    <source>
        <dbReference type="PIRSR" id="PIRSR600223-1"/>
    </source>
</evidence>
<dbReference type="InterPro" id="IPR019757">
    <property type="entry name" value="Pept_S26A_signal_pept_1_Lys-AS"/>
</dbReference>
<protein>
    <recommendedName>
        <fullName evidence="4 8">Signal peptidase I</fullName>
        <ecNumber evidence="3 8">3.4.21.89</ecNumber>
    </recommendedName>
</protein>
<comment type="subcellular location">
    <subcellularLocation>
        <location evidence="9">Membrane</location>
        <topology evidence="9">Single-pass type II membrane protein</topology>
    </subcellularLocation>
</comment>
<evidence type="ECO:0000256" key="2">
    <source>
        <dbReference type="ARBA" id="ARBA00009370"/>
    </source>
</evidence>
<dbReference type="Proteomes" id="UP000476030">
    <property type="component" value="Unassembled WGS sequence"/>
</dbReference>
<dbReference type="EMBL" id="WTUW01000002">
    <property type="protein sequence ID" value="MZR30779.1"/>
    <property type="molecule type" value="Genomic_DNA"/>
</dbReference>
<dbReference type="PROSITE" id="PS00760">
    <property type="entry name" value="SPASE_I_2"/>
    <property type="match status" value="1"/>
</dbReference>
<name>A0A6L8W802_9PROT</name>
<feature type="active site" evidence="7">
    <location>
        <position position="104"/>
    </location>
</feature>
<evidence type="ECO:0000259" key="10">
    <source>
        <dbReference type="Pfam" id="PF10502"/>
    </source>
</evidence>
<dbReference type="CDD" id="cd06530">
    <property type="entry name" value="S26_SPase_I"/>
    <property type="match status" value="1"/>
</dbReference>
<evidence type="ECO:0000313" key="11">
    <source>
        <dbReference type="EMBL" id="MZR30779.1"/>
    </source>
</evidence>
<dbReference type="PRINTS" id="PR00727">
    <property type="entry name" value="LEADERPTASE"/>
</dbReference>
<dbReference type="Pfam" id="PF10502">
    <property type="entry name" value="Peptidase_S26"/>
    <property type="match status" value="1"/>
</dbReference>
<feature type="active site" evidence="7">
    <location>
        <position position="43"/>
    </location>
</feature>
<dbReference type="InterPro" id="IPR019533">
    <property type="entry name" value="Peptidase_S26"/>
</dbReference>
<dbReference type="GO" id="GO:0004252">
    <property type="term" value="F:serine-type endopeptidase activity"/>
    <property type="evidence" value="ECO:0007669"/>
    <property type="project" value="InterPro"/>
</dbReference>